<organism evidence="1 2">
    <name type="scientific">Dictyocaulus viviparus</name>
    <name type="common">Bovine lungworm</name>
    <dbReference type="NCBI Taxonomy" id="29172"/>
    <lineage>
        <taxon>Eukaryota</taxon>
        <taxon>Metazoa</taxon>
        <taxon>Ecdysozoa</taxon>
        <taxon>Nematoda</taxon>
        <taxon>Chromadorea</taxon>
        <taxon>Rhabditida</taxon>
        <taxon>Rhabditina</taxon>
        <taxon>Rhabditomorpha</taxon>
        <taxon>Strongyloidea</taxon>
        <taxon>Metastrongylidae</taxon>
        <taxon>Dictyocaulus</taxon>
    </lineage>
</organism>
<dbReference type="Proteomes" id="UP000053766">
    <property type="component" value="Unassembled WGS sequence"/>
</dbReference>
<accession>A0A0D8XJ24</accession>
<keyword evidence="2" id="KW-1185">Reference proteome</keyword>
<dbReference type="EMBL" id="KN716679">
    <property type="protein sequence ID" value="KJH42331.1"/>
    <property type="molecule type" value="Genomic_DNA"/>
</dbReference>
<name>A0A0D8XJ24_DICVI</name>
<evidence type="ECO:0000313" key="2">
    <source>
        <dbReference type="Proteomes" id="UP000053766"/>
    </source>
</evidence>
<protein>
    <submittedName>
        <fullName evidence="1">Uncharacterized protein</fullName>
    </submittedName>
</protein>
<proteinExistence type="predicted"/>
<evidence type="ECO:0000313" key="1">
    <source>
        <dbReference type="EMBL" id="KJH42331.1"/>
    </source>
</evidence>
<dbReference type="AlphaFoldDB" id="A0A0D8XJ24"/>
<reference evidence="2" key="2">
    <citation type="journal article" date="2016" name="Sci. Rep.">
        <title>Dictyocaulus viviparus genome, variome and transcriptome elucidate lungworm biology and support future intervention.</title>
        <authorList>
            <person name="McNulty S.N."/>
            <person name="Strube C."/>
            <person name="Rosa B.A."/>
            <person name="Martin J.C."/>
            <person name="Tyagi R."/>
            <person name="Choi Y.J."/>
            <person name="Wang Q."/>
            <person name="Hallsworth Pepin K."/>
            <person name="Zhang X."/>
            <person name="Ozersky P."/>
            <person name="Wilson R.K."/>
            <person name="Sternberg P.W."/>
            <person name="Gasser R.B."/>
            <person name="Mitreva M."/>
        </authorList>
    </citation>
    <scope>NUCLEOTIDE SEQUENCE [LARGE SCALE GENOMIC DNA]</scope>
    <source>
        <strain evidence="2">HannoverDv2000</strain>
    </source>
</reference>
<sequence>MKLDELDPNRRQTNEMMLDRATGITSCIKYLVIAIHEKSNREQNEKVTRLHDPLEQINFETRNSLSFFVTLSNVSQKTQLARMENQQKRKVDNTNAI</sequence>
<reference evidence="1 2" key="1">
    <citation type="submission" date="2013-11" db="EMBL/GenBank/DDBJ databases">
        <title>Draft genome of the bovine lungworm Dictyocaulus viviparus.</title>
        <authorList>
            <person name="Mitreva M."/>
        </authorList>
    </citation>
    <scope>NUCLEOTIDE SEQUENCE [LARGE SCALE GENOMIC DNA]</scope>
    <source>
        <strain evidence="1 2">HannoverDv2000</strain>
    </source>
</reference>
<gene>
    <name evidence="1" type="ORF">DICVIV_11687</name>
</gene>